<feature type="non-terminal residue" evidence="1">
    <location>
        <position position="73"/>
    </location>
</feature>
<name>A0A2A9NIQ1_9AGAR</name>
<proteinExistence type="predicted"/>
<keyword evidence="2" id="KW-1185">Reference proteome</keyword>
<sequence>MWYPFRRPRTRSLPVCFLVLFPTRQTRLGLSQEKTQKLEHVHPRLANSRALYIRMGATNRYPLPRSFRPRSVI</sequence>
<dbReference type="AlphaFoldDB" id="A0A2A9NIQ1"/>
<evidence type="ECO:0000313" key="1">
    <source>
        <dbReference type="EMBL" id="PFH47582.1"/>
    </source>
</evidence>
<dbReference type="Proteomes" id="UP000242287">
    <property type="component" value="Unassembled WGS sequence"/>
</dbReference>
<evidence type="ECO:0000313" key="2">
    <source>
        <dbReference type="Proteomes" id="UP000242287"/>
    </source>
</evidence>
<dbReference type="EMBL" id="KZ302103">
    <property type="protein sequence ID" value="PFH47582.1"/>
    <property type="molecule type" value="Genomic_DNA"/>
</dbReference>
<protein>
    <submittedName>
        <fullName evidence="1">Uncharacterized protein</fullName>
    </submittedName>
</protein>
<organism evidence="1 2">
    <name type="scientific">Amanita thiersii Skay4041</name>
    <dbReference type="NCBI Taxonomy" id="703135"/>
    <lineage>
        <taxon>Eukaryota</taxon>
        <taxon>Fungi</taxon>
        <taxon>Dikarya</taxon>
        <taxon>Basidiomycota</taxon>
        <taxon>Agaricomycotina</taxon>
        <taxon>Agaricomycetes</taxon>
        <taxon>Agaricomycetidae</taxon>
        <taxon>Agaricales</taxon>
        <taxon>Pluteineae</taxon>
        <taxon>Amanitaceae</taxon>
        <taxon>Amanita</taxon>
    </lineage>
</organism>
<accession>A0A2A9NIQ1</accession>
<reference evidence="1 2" key="1">
    <citation type="submission" date="2014-02" db="EMBL/GenBank/DDBJ databases">
        <title>Transposable element dynamics among asymbiotic and ectomycorrhizal Amanita fungi.</title>
        <authorList>
            <consortium name="DOE Joint Genome Institute"/>
            <person name="Hess J."/>
            <person name="Skrede I."/>
            <person name="Wolfe B."/>
            <person name="LaButti K."/>
            <person name="Ohm R.A."/>
            <person name="Grigoriev I.V."/>
            <person name="Pringle A."/>
        </authorList>
    </citation>
    <scope>NUCLEOTIDE SEQUENCE [LARGE SCALE GENOMIC DNA]</scope>
    <source>
        <strain evidence="1 2">SKay4041</strain>
    </source>
</reference>
<gene>
    <name evidence="1" type="ORF">AMATHDRAFT_67499</name>
</gene>